<dbReference type="STRING" id="1380566.A0A219ARH3"/>
<dbReference type="GeneID" id="33936559"/>
<name>A0A219ARH3_METCM</name>
<dbReference type="EMBL" id="LSBJ02000003">
    <property type="protein sequence ID" value="OWT43202.1"/>
    <property type="molecule type" value="Genomic_DNA"/>
</dbReference>
<dbReference type="RefSeq" id="XP_022285647.1">
    <property type="nucleotide sequence ID" value="XM_022429315.1"/>
</dbReference>
<evidence type="ECO:0000313" key="2">
    <source>
        <dbReference type="Proteomes" id="UP000078397"/>
    </source>
</evidence>
<keyword evidence="2" id="KW-1185">Reference proteome</keyword>
<dbReference type="Proteomes" id="UP000078397">
    <property type="component" value="Unassembled WGS sequence"/>
</dbReference>
<dbReference type="KEGG" id="pchm:VFPPC_17622"/>
<evidence type="ECO:0000313" key="1">
    <source>
        <dbReference type="EMBL" id="OWT43202.1"/>
    </source>
</evidence>
<dbReference type="AlphaFoldDB" id="A0A219ARH3"/>
<sequence>MSAWIDIVRGGDNFQTPALQEFHQPYKTFDEQLHKHIQVLMLVCGRNCGVGRANRQIRSCRFGNTVLLDCHLHHHGDWYPSIKAGRCAPNLSQHIIKGSQNVSPMELAHQFYARALSPISEAIVFMQNEYWDIPTIVT</sequence>
<proteinExistence type="predicted"/>
<accession>A0A219ARH3</accession>
<reference evidence="1 2" key="1">
    <citation type="journal article" date="2016" name="PLoS Pathog.">
        <title>Biosynthesis of antibiotic leucinostatins in bio-control fungus Purpureocillium lilacinum and their inhibition on phytophthora revealed by genome mining.</title>
        <authorList>
            <person name="Wang G."/>
            <person name="Liu Z."/>
            <person name="Lin R."/>
            <person name="Li E."/>
            <person name="Mao Z."/>
            <person name="Ling J."/>
            <person name="Yang Y."/>
            <person name="Yin W.B."/>
            <person name="Xie B."/>
        </authorList>
    </citation>
    <scope>NUCLEOTIDE SEQUENCE [LARGE SCALE GENOMIC DNA]</scope>
    <source>
        <strain evidence="1">170</strain>
    </source>
</reference>
<comment type="caution">
    <text evidence="1">The sequence shown here is derived from an EMBL/GenBank/DDBJ whole genome shotgun (WGS) entry which is preliminary data.</text>
</comment>
<organism evidence="1 2">
    <name type="scientific">Pochonia chlamydosporia 170</name>
    <dbReference type="NCBI Taxonomy" id="1380566"/>
    <lineage>
        <taxon>Eukaryota</taxon>
        <taxon>Fungi</taxon>
        <taxon>Dikarya</taxon>
        <taxon>Ascomycota</taxon>
        <taxon>Pezizomycotina</taxon>
        <taxon>Sordariomycetes</taxon>
        <taxon>Hypocreomycetidae</taxon>
        <taxon>Hypocreales</taxon>
        <taxon>Clavicipitaceae</taxon>
        <taxon>Pochonia</taxon>
    </lineage>
</organism>
<gene>
    <name evidence="1" type="ORF">VFPPC_17622</name>
</gene>
<protein>
    <submittedName>
        <fullName evidence="1">Uncharacterized protein</fullName>
    </submittedName>
</protein>